<name>A0A4Y2BKT7_ARAVE</name>
<evidence type="ECO:0000256" key="7">
    <source>
        <dbReference type="ARBA" id="ARBA00023157"/>
    </source>
</evidence>
<dbReference type="PANTHER" id="PTHR24252">
    <property type="entry name" value="ACROSIN-RELATED"/>
    <property type="match status" value="1"/>
</dbReference>
<dbReference type="OrthoDB" id="6429445at2759"/>
<comment type="subcellular location">
    <subcellularLocation>
        <location evidence="1">Secreted</location>
    </subcellularLocation>
</comment>
<dbReference type="SUPFAM" id="SSF50494">
    <property type="entry name" value="Trypsin-like serine proteases"/>
    <property type="match status" value="1"/>
</dbReference>
<evidence type="ECO:0000313" key="11">
    <source>
        <dbReference type="Proteomes" id="UP000499080"/>
    </source>
</evidence>
<dbReference type="Proteomes" id="UP000499080">
    <property type="component" value="Unassembled WGS sequence"/>
</dbReference>
<dbReference type="SMART" id="SM00020">
    <property type="entry name" value="Tryp_SPc"/>
    <property type="match status" value="1"/>
</dbReference>
<keyword evidence="3" id="KW-0645">Protease</keyword>
<keyword evidence="11" id="KW-1185">Reference proteome</keyword>
<dbReference type="FunFam" id="2.40.10.10:FF:000060">
    <property type="entry name" value="Acrosin"/>
    <property type="match status" value="1"/>
</dbReference>
<dbReference type="GO" id="GO:0006508">
    <property type="term" value="P:proteolysis"/>
    <property type="evidence" value="ECO:0007669"/>
    <property type="project" value="UniProtKB-KW"/>
</dbReference>
<keyword evidence="4" id="KW-0732">Signal</keyword>
<dbReference type="PROSITE" id="PS50240">
    <property type="entry name" value="TRYPSIN_DOM"/>
    <property type="match status" value="1"/>
</dbReference>
<dbReference type="Gene3D" id="2.40.10.10">
    <property type="entry name" value="Trypsin-like serine proteases"/>
    <property type="match status" value="1"/>
</dbReference>
<feature type="domain" description="Peptidase S1" evidence="9">
    <location>
        <begin position="9"/>
        <end position="253"/>
    </location>
</feature>
<dbReference type="FunFam" id="2.40.10.10:FF:000054">
    <property type="entry name" value="Complement C1r subcomponent"/>
    <property type="match status" value="1"/>
</dbReference>
<dbReference type="Pfam" id="PF00089">
    <property type="entry name" value="Trypsin"/>
    <property type="match status" value="1"/>
</dbReference>
<evidence type="ECO:0000256" key="8">
    <source>
        <dbReference type="ARBA" id="ARBA00023180"/>
    </source>
</evidence>
<dbReference type="CDD" id="cd00190">
    <property type="entry name" value="Tryp_SPc"/>
    <property type="match status" value="1"/>
</dbReference>
<gene>
    <name evidence="10" type="primary">LFC_13</name>
    <name evidence="10" type="ORF">AVEN_35790_1</name>
</gene>
<dbReference type="InterPro" id="IPR033116">
    <property type="entry name" value="TRYPSIN_SER"/>
</dbReference>
<dbReference type="EMBL" id="BGPR01000085">
    <property type="protein sequence ID" value="GBL92229.1"/>
    <property type="molecule type" value="Genomic_DNA"/>
</dbReference>
<organism evidence="10 11">
    <name type="scientific">Araneus ventricosus</name>
    <name type="common">Orbweaver spider</name>
    <name type="synonym">Epeira ventricosa</name>
    <dbReference type="NCBI Taxonomy" id="182803"/>
    <lineage>
        <taxon>Eukaryota</taxon>
        <taxon>Metazoa</taxon>
        <taxon>Ecdysozoa</taxon>
        <taxon>Arthropoda</taxon>
        <taxon>Chelicerata</taxon>
        <taxon>Arachnida</taxon>
        <taxon>Araneae</taxon>
        <taxon>Araneomorphae</taxon>
        <taxon>Entelegynae</taxon>
        <taxon>Araneoidea</taxon>
        <taxon>Araneidae</taxon>
        <taxon>Araneus</taxon>
    </lineage>
</organism>
<dbReference type="InterPro" id="IPR043504">
    <property type="entry name" value="Peptidase_S1_PA_chymotrypsin"/>
</dbReference>
<dbReference type="GO" id="GO:0005576">
    <property type="term" value="C:extracellular region"/>
    <property type="evidence" value="ECO:0007669"/>
    <property type="project" value="UniProtKB-SubCell"/>
</dbReference>
<evidence type="ECO:0000256" key="1">
    <source>
        <dbReference type="ARBA" id="ARBA00004613"/>
    </source>
</evidence>
<dbReference type="PRINTS" id="PR00722">
    <property type="entry name" value="CHYMOTRYPSIN"/>
</dbReference>
<feature type="non-terminal residue" evidence="10">
    <location>
        <position position="1"/>
    </location>
</feature>
<evidence type="ECO:0000256" key="6">
    <source>
        <dbReference type="ARBA" id="ARBA00022825"/>
    </source>
</evidence>
<reference evidence="10 11" key="1">
    <citation type="journal article" date="2019" name="Sci. Rep.">
        <title>Orb-weaving spider Araneus ventricosus genome elucidates the spidroin gene catalogue.</title>
        <authorList>
            <person name="Kono N."/>
            <person name="Nakamura H."/>
            <person name="Ohtoshi R."/>
            <person name="Moran D.A.P."/>
            <person name="Shinohara A."/>
            <person name="Yoshida Y."/>
            <person name="Fujiwara M."/>
            <person name="Mori M."/>
            <person name="Tomita M."/>
            <person name="Arakawa K."/>
        </authorList>
    </citation>
    <scope>NUCLEOTIDE SEQUENCE [LARGE SCALE GENOMIC DNA]</scope>
</reference>
<comment type="caution">
    <text evidence="10">The sequence shown here is derived from an EMBL/GenBank/DDBJ whole genome shotgun (WGS) entry which is preliminary data.</text>
</comment>
<proteinExistence type="predicted"/>
<dbReference type="GO" id="GO:0004252">
    <property type="term" value="F:serine-type endopeptidase activity"/>
    <property type="evidence" value="ECO:0007669"/>
    <property type="project" value="InterPro"/>
</dbReference>
<evidence type="ECO:0000259" key="9">
    <source>
        <dbReference type="PROSITE" id="PS50240"/>
    </source>
</evidence>
<protein>
    <submittedName>
        <fullName evidence="10">Limulus clotting factor C</fullName>
    </submittedName>
</protein>
<keyword evidence="6" id="KW-0720">Serine protease</keyword>
<dbReference type="InterPro" id="IPR001254">
    <property type="entry name" value="Trypsin_dom"/>
</dbReference>
<evidence type="ECO:0000313" key="10">
    <source>
        <dbReference type="EMBL" id="GBL92229.1"/>
    </source>
</evidence>
<evidence type="ECO:0000256" key="3">
    <source>
        <dbReference type="ARBA" id="ARBA00022670"/>
    </source>
</evidence>
<dbReference type="AlphaFoldDB" id="A0A4Y2BKT7"/>
<keyword evidence="7" id="KW-1015">Disulfide bond</keyword>
<evidence type="ECO:0000256" key="2">
    <source>
        <dbReference type="ARBA" id="ARBA00022525"/>
    </source>
</evidence>
<dbReference type="InterPro" id="IPR009003">
    <property type="entry name" value="Peptidase_S1_PA"/>
</dbReference>
<accession>A0A4Y2BKT7</accession>
<dbReference type="PROSITE" id="PS00135">
    <property type="entry name" value="TRYPSIN_SER"/>
    <property type="match status" value="1"/>
</dbReference>
<evidence type="ECO:0000256" key="4">
    <source>
        <dbReference type="ARBA" id="ARBA00022729"/>
    </source>
</evidence>
<keyword evidence="2" id="KW-0964">Secreted</keyword>
<keyword evidence="5" id="KW-0378">Hydrolase</keyword>
<dbReference type="PANTHER" id="PTHR24252:SF7">
    <property type="entry name" value="HYALIN"/>
    <property type="match status" value="1"/>
</dbReference>
<evidence type="ECO:0000256" key="5">
    <source>
        <dbReference type="ARBA" id="ARBA00022801"/>
    </source>
</evidence>
<sequence length="253" mass="28849">CGLTKKTSITRGSYGTNSTAGEFPWMVFLFRNDTRATCGGVLINHRTVLTVAHCLENAAYCTLYFGKYNRSDENDDNEVQMRTSSEIIIHPEFNPLTFDNDIAIVKLSSDVQYSSRIKPICMPSPDSTRINVVPGQKGYVTGWGMNEKRILLSRLMLLTLPVQSPETCMSAYWRRNTFMRITQGMFCAGYTDKKINACDGDSGSPMIFYNIRTQRFTVEGLVSHGTSGRCDKPEKYTIFTRVSHYLRWIYENW</sequence>
<dbReference type="InterPro" id="IPR001314">
    <property type="entry name" value="Peptidase_S1A"/>
</dbReference>
<keyword evidence="8" id="KW-0325">Glycoprotein</keyword>